<dbReference type="InterPro" id="IPR000253">
    <property type="entry name" value="FHA_dom"/>
</dbReference>
<evidence type="ECO:0000259" key="9">
    <source>
        <dbReference type="PROSITE" id="PS50039"/>
    </source>
</evidence>
<dbReference type="InterPro" id="IPR018122">
    <property type="entry name" value="TF_fork_head_CS_1"/>
</dbReference>
<feature type="compositionally biased region" description="Acidic residues" evidence="7">
    <location>
        <begin position="718"/>
        <end position="729"/>
    </location>
</feature>
<dbReference type="Gene3D" id="2.60.200.20">
    <property type="match status" value="1"/>
</dbReference>
<dbReference type="InterPro" id="IPR030456">
    <property type="entry name" value="TF_fork_head_CS_2"/>
</dbReference>
<dbReference type="VEuPathDB" id="FungiDB:EMCG_08274"/>
<dbReference type="GO" id="GO:0000981">
    <property type="term" value="F:DNA-binding transcription factor activity, RNA polymerase II-specific"/>
    <property type="evidence" value="ECO:0007669"/>
    <property type="project" value="TreeGrafter"/>
</dbReference>
<dbReference type="PROSITE" id="PS00657">
    <property type="entry name" value="FORK_HEAD_1"/>
    <property type="match status" value="1"/>
</dbReference>
<dbReference type="STRING" id="73230.A0A2B7ZQQ8"/>
<comment type="subcellular location">
    <subcellularLocation>
        <location evidence="1 6">Nucleus</location>
    </subcellularLocation>
</comment>
<dbReference type="PANTHER" id="PTHR45881:SF1">
    <property type="entry name" value="FORK HEAD PROTEIN HOMOLOG 2"/>
    <property type="match status" value="1"/>
</dbReference>
<dbReference type="InterPro" id="IPR036390">
    <property type="entry name" value="WH_DNA-bd_sf"/>
</dbReference>
<dbReference type="Pfam" id="PF00498">
    <property type="entry name" value="FHA"/>
    <property type="match status" value="1"/>
</dbReference>
<feature type="compositionally biased region" description="Polar residues" evidence="7">
    <location>
        <begin position="548"/>
        <end position="557"/>
    </location>
</feature>
<dbReference type="GO" id="GO:0000978">
    <property type="term" value="F:RNA polymerase II cis-regulatory region sequence-specific DNA binding"/>
    <property type="evidence" value="ECO:0007669"/>
    <property type="project" value="TreeGrafter"/>
</dbReference>
<dbReference type="Gene3D" id="1.10.10.10">
    <property type="entry name" value="Winged helix-like DNA-binding domain superfamily/Winged helix DNA-binding domain"/>
    <property type="match status" value="1"/>
</dbReference>
<feature type="compositionally biased region" description="Gly residues" evidence="7">
    <location>
        <begin position="676"/>
        <end position="697"/>
    </location>
</feature>
<dbReference type="InterPro" id="IPR008984">
    <property type="entry name" value="SMAD_FHA_dom_sf"/>
</dbReference>
<evidence type="ECO:0008006" key="12">
    <source>
        <dbReference type="Google" id="ProtNLM"/>
    </source>
</evidence>
<evidence type="ECO:0000256" key="3">
    <source>
        <dbReference type="ARBA" id="ARBA00023125"/>
    </source>
</evidence>
<feature type="compositionally biased region" description="Polar residues" evidence="7">
    <location>
        <begin position="446"/>
        <end position="456"/>
    </location>
</feature>
<proteinExistence type="predicted"/>
<accession>A0A2B7ZQQ8</accession>
<evidence type="ECO:0000313" key="11">
    <source>
        <dbReference type="Proteomes" id="UP000226031"/>
    </source>
</evidence>
<dbReference type="PROSITE" id="PS50006">
    <property type="entry name" value="FHA_DOMAIN"/>
    <property type="match status" value="1"/>
</dbReference>
<dbReference type="InterPro" id="IPR036388">
    <property type="entry name" value="WH-like_DNA-bd_sf"/>
</dbReference>
<dbReference type="SUPFAM" id="SSF49879">
    <property type="entry name" value="SMAD/FHA domain"/>
    <property type="match status" value="1"/>
</dbReference>
<comment type="caution">
    <text evidence="10">The sequence shown here is derived from an EMBL/GenBank/DDBJ whole genome shotgun (WGS) entry which is preliminary data.</text>
</comment>
<dbReference type="PANTHER" id="PTHR45881">
    <property type="entry name" value="CHECKPOINT SUPPRESSOR 1-LIKE, ISOFORM A-RELATED"/>
    <property type="match status" value="1"/>
</dbReference>
<evidence type="ECO:0000256" key="5">
    <source>
        <dbReference type="ARBA" id="ARBA00023242"/>
    </source>
</evidence>
<keyword evidence="2" id="KW-0805">Transcription regulation</keyword>
<keyword evidence="3 6" id="KW-0238">DNA-binding</keyword>
<feature type="compositionally biased region" description="Basic residues" evidence="7">
    <location>
        <begin position="1"/>
        <end position="11"/>
    </location>
</feature>
<gene>
    <name evidence="10" type="ORF">GX50_01611</name>
</gene>
<evidence type="ECO:0000256" key="4">
    <source>
        <dbReference type="ARBA" id="ARBA00023163"/>
    </source>
</evidence>
<dbReference type="EMBL" id="PDND01000020">
    <property type="protein sequence ID" value="PGH35509.1"/>
    <property type="molecule type" value="Genomic_DNA"/>
</dbReference>
<keyword evidence="5 6" id="KW-0539">Nucleus</keyword>
<dbReference type="PROSITE" id="PS00658">
    <property type="entry name" value="FORK_HEAD_2"/>
    <property type="match status" value="1"/>
</dbReference>
<evidence type="ECO:0000256" key="2">
    <source>
        <dbReference type="ARBA" id="ARBA00023015"/>
    </source>
</evidence>
<name>A0A2B7ZQQ8_9EURO</name>
<feature type="compositionally biased region" description="Low complexity" evidence="7">
    <location>
        <begin position="533"/>
        <end position="546"/>
    </location>
</feature>
<feature type="domain" description="Fork-head" evidence="9">
    <location>
        <begin position="355"/>
        <end position="445"/>
    </location>
</feature>
<feature type="domain" description="FHA" evidence="8">
    <location>
        <begin position="130"/>
        <end position="203"/>
    </location>
</feature>
<feature type="region of interest" description="Disordered" evidence="7">
    <location>
        <begin position="511"/>
        <end position="557"/>
    </location>
</feature>
<keyword evidence="4" id="KW-0804">Transcription</keyword>
<evidence type="ECO:0000256" key="7">
    <source>
        <dbReference type="SAM" id="MobiDB-lite"/>
    </source>
</evidence>
<evidence type="ECO:0000256" key="6">
    <source>
        <dbReference type="PROSITE-ProRule" id="PRU00089"/>
    </source>
</evidence>
<dbReference type="InterPro" id="IPR001766">
    <property type="entry name" value="Fork_head_dom"/>
</dbReference>
<evidence type="ECO:0000313" key="10">
    <source>
        <dbReference type="EMBL" id="PGH35509.1"/>
    </source>
</evidence>
<feature type="region of interest" description="Disordered" evidence="7">
    <location>
        <begin position="616"/>
        <end position="729"/>
    </location>
</feature>
<feature type="region of interest" description="Disordered" evidence="7">
    <location>
        <begin position="257"/>
        <end position="333"/>
    </location>
</feature>
<dbReference type="Pfam" id="PF00250">
    <property type="entry name" value="Forkhead"/>
    <property type="match status" value="1"/>
</dbReference>
<feature type="compositionally biased region" description="Low complexity" evidence="7">
    <location>
        <begin position="291"/>
        <end position="300"/>
    </location>
</feature>
<evidence type="ECO:0000259" key="8">
    <source>
        <dbReference type="PROSITE" id="PS50006"/>
    </source>
</evidence>
<dbReference type="Proteomes" id="UP000226031">
    <property type="component" value="Unassembled WGS sequence"/>
</dbReference>
<sequence length="758" mass="81676">MPPSTKRRTRRKDVGLQETPETDLVDSSPTRRTAKKRKIDHSRSLLLPLEKTPELVSAGEADDSGIENDIATNKDMVDSVIACLDVSDDPVAVMDEYSNIKNERENPESVKAYAKIAGRDWTYYMKGLHVNIGRPPDRDQRIDAQSSPIAVAAQAMPEVHIDLGPSKFVSRLHAEILFNSQEPTGWHIRVNGRNGIRLNTHIIKRGGIARITCGDVIEIAGTQMMFVTPDVRAVIHPFFVDRCQRLAAGDEVASWDESHHAHPELARNKPGRTASHFDHQHHHIPTAQNGAEAPPAAAKASSYQNNRQITPPPRPRSPNTADAPAAKPSPLYNRGMMMESTEEIDYSDDSAKDLKPPYSYATMIAQAIFSTEEEKLTLSNIYAYITEKYAFYRHTNSGWQNSIRHNLSLNKAFQKVPRRTDEPGKGMKWQIAPEFRQEYWNKQARKGNNLQSSAPSSPVGKESKSSFRSANGQKGYDKSFEGSFPASNPSPQMTSPGFTSFSVAPVEAYTPERGSRAGRGANGHSNADYGEQSPLPSRPRSNNPSRTYGLSDNISGSPVLSSSFFDDATSMITPAPRRQQPRLAPPSTAQIPSKFMPMSSPAQFWKFAEIGNTPGRVADMSPLNNVGGGGGGSGHRPGGDMGGGGGGGGGAGDGMNVIPSSSPPPPNLGSPSKPGSGTGLGRSLGSRGVGVGVGVGASNGVDERRAANSHHNIGGDNRDEDEDGDEAGEFDLARGFQPIGTYHQQINATRASASASTS</sequence>
<dbReference type="SMART" id="SM00339">
    <property type="entry name" value="FH"/>
    <property type="match status" value="1"/>
</dbReference>
<feature type="compositionally biased region" description="Gly residues" evidence="7">
    <location>
        <begin position="626"/>
        <end position="653"/>
    </location>
</feature>
<keyword evidence="11" id="KW-1185">Reference proteome</keyword>
<reference evidence="10 11" key="1">
    <citation type="submission" date="2017-10" db="EMBL/GenBank/DDBJ databases">
        <title>Comparative genomics in systemic dimorphic fungi from Ajellomycetaceae.</title>
        <authorList>
            <person name="Munoz J.F."/>
            <person name="Mcewen J.G."/>
            <person name="Clay O.K."/>
            <person name="Cuomo C.A."/>
        </authorList>
    </citation>
    <scope>NUCLEOTIDE SEQUENCE [LARGE SCALE GENOMIC DNA]</scope>
    <source>
        <strain evidence="10 11">UAMH4076</strain>
    </source>
</reference>
<organism evidence="10 11">
    <name type="scientific">[Emmonsia] crescens</name>
    <dbReference type="NCBI Taxonomy" id="73230"/>
    <lineage>
        <taxon>Eukaryota</taxon>
        <taxon>Fungi</taxon>
        <taxon>Dikarya</taxon>
        <taxon>Ascomycota</taxon>
        <taxon>Pezizomycotina</taxon>
        <taxon>Eurotiomycetes</taxon>
        <taxon>Eurotiomycetidae</taxon>
        <taxon>Onygenales</taxon>
        <taxon>Ajellomycetaceae</taxon>
        <taxon>Emergomyces</taxon>
    </lineage>
</organism>
<feature type="region of interest" description="Disordered" evidence="7">
    <location>
        <begin position="446"/>
        <end position="499"/>
    </location>
</feature>
<feature type="compositionally biased region" description="Polar residues" evidence="7">
    <location>
        <begin position="485"/>
        <end position="499"/>
    </location>
</feature>
<dbReference type="AlphaFoldDB" id="A0A2B7ZQQ8"/>
<evidence type="ECO:0000256" key="1">
    <source>
        <dbReference type="ARBA" id="ARBA00004123"/>
    </source>
</evidence>
<feature type="region of interest" description="Disordered" evidence="7">
    <location>
        <begin position="574"/>
        <end position="596"/>
    </location>
</feature>
<dbReference type="FunFam" id="1.10.10.10:FF:000030">
    <property type="entry name" value="Forkhead box protein K2"/>
    <property type="match status" value="1"/>
</dbReference>
<dbReference type="PROSITE" id="PS50039">
    <property type="entry name" value="FORK_HEAD_3"/>
    <property type="match status" value="1"/>
</dbReference>
<dbReference type="SUPFAM" id="SSF46785">
    <property type="entry name" value="Winged helix' DNA-binding domain"/>
    <property type="match status" value="1"/>
</dbReference>
<dbReference type="GO" id="GO:0005634">
    <property type="term" value="C:nucleus"/>
    <property type="evidence" value="ECO:0007669"/>
    <property type="project" value="UniProtKB-SubCell"/>
</dbReference>
<feature type="compositionally biased region" description="Low complexity" evidence="7">
    <location>
        <begin position="574"/>
        <end position="586"/>
    </location>
</feature>
<dbReference type="CDD" id="cd22701">
    <property type="entry name" value="FHA_FKH1-like"/>
    <property type="match status" value="1"/>
</dbReference>
<dbReference type="PRINTS" id="PR00053">
    <property type="entry name" value="FORKHEAD"/>
</dbReference>
<feature type="compositionally biased region" description="Basic and acidic residues" evidence="7">
    <location>
        <begin position="257"/>
        <end position="267"/>
    </location>
</feature>
<feature type="region of interest" description="Disordered" evidence="7">
    <location>
        <begin position="1"/>
        <end position="39"/>
    </location>
</feature>
<feature type="DNA-binding region" description="Fork-head" evidence="6">
    <location>
        <begin position="355"/>
        <end position="445"/>
    </location>
</feature>
<dbReference type="CDD" id="cd20024">
    <property type="entry name" value="FH_FOXJ2-like"/>
    <property type="match status" value="1"/>
</dbReference>
<protein>
    <recommendedName>
        <fullName evidence="12">Forkhead box protein C2</fullName>
    </recommendedName>
</protein>